<feature type="transmembrane region" description="Helical" evidence="1">
    <location>
        <begin position="341"/>
        <end position="357"/>
    </location>
</feature>
<name>A0A174B5Y4_9FIRM</name>
<feature type="transmembrane region" description="Helical" evidence="1">
    <location>
        <begin position="200"/>
        <end position="218"/>
    </location>
</feature>
<evidence type="ECO:0000313" key="3">
    <source>
        <dbReference type="Proteomes" id="UP000095384"/>
    </source>
</evidence>
<feature type="transmembrane region" description="Helical" evidence="1">
    <location>
        <begin position="116"/>
        <end position="134"/>
    </location>
</feature>
<protein>
    <submittedName>
        <fullName evidence="2">Uncharacterized protein</fullName>
    </submittedName>
</protein>
<evidence type="ECO:0000313" key="2">
    <source>
        <dbReference type="EMBL" id="CUN95130.1"/>
    </source>
</evidence>
<organism evidence="2 3">
    <name type="scientific">Agathobacter rectalis</name>
    <dbReference type="NCBI Taxonomy" id="39491"/>
    <lineage>
        <taxon>Bacteria</taxon>
        <taxon>Bacillati</taxon>
        <taxon>Bacillota</taxon>
        <taxon>Clostridia</taxon>
        <taxon>Lachnospirales</taxon>
        <taxon>Lachnospiraceae</taxon>
        <taxon>Agathobacter</taxon>
    </lineage>
</organism>
<sequence>MEQTKNNGKEILYGIALAIILITSLIPQTAIYTRNENALLGIITNSIQALGYLLCLVKIVLSRKEYSINEIIFFCILFAVFLISGFNIQHKFFFLTAILLISTVGADAVSISKISLCIQSVILFVVVFLSQIGLLEDKIFNPETRSRHILGFNWITVAPILFFFICLLYIYIRSEKFKWYEAIVLELINYYFYHMTNTRMTFLLCSVVIIFFTVQSLWKGFFGYLKKLNWVYFIIPIVLVIVSIVAAYFYNPDNSIFLKANSILSGRLQLGHDALHYYKFPLFGQVIIWNGFGLSNDGIVDNYNYVDCSYLQIGMWYGAFVLILLIAIYMYGIYKSIKANNYWAVFVFLFVLVHSMTEPHLINVAVNAIVLLPLSDIRTIEDN</sequence>
<keyword evidence="1" id="KW-0472">Membrane</keyword>
<feature type="transmembrane region" description="Helical" evidence="1">
    <location>
        <begin position="68"/>
        <end position="86"/>
    </location>
</feature>
<dbReference type="AlphaFoldDB" id="A0A174B5Y4"/>
<feature type="transmembrane region" description="Helical" evidence="1">
    <location>
        <begin position="38"/>
        <end position="61"/>
    </location>
</feature>
<dbReference type="RefSeq" id="WP_055223919.1">
    <property type="nucleotide sequence ID" value="NZ_CYYW01000007.1"/>
</dbReference>
<gene>
    <name evidence="2" type="ORF">ERS852417_01295</name>
</gene>
<feature type="transmembrane region" description="Helical" evidence="1">
    <location>
        <begin position="230"/>
        <end position="250"/>
    </location>
</feature>
<dbReference type="EMBL" id="CYYW01000007">
    <property type="protein sequence ID" value="CUN95130.1"/>
    <property type="molecule type" value="Genomic_DNA"/>
</dbReference>
<feature type="transmembrane region" description="Helical" evidence="1">
    <location>
        <begin position="313"/>
        <end position="334"/>
    </location>
</feature>
<dbReference type="Proteomes" id="UP000095384">
    <property type="component" value="Unassembled WGS sequence"/>
</dbReference>
<evidence type="ECO:0000256" key="1">
    <source>
        <dbReference type="SAM" id="Phobius"/>
    </source>
</evidence>
<proteinExistence type="predicted"/>
<reference evidence="2 3" key="1">
    <citation type="submission" date="2015-09" db="EMBL/GenBank/DDBJ databases">
        <authorList>
            <consortium name="Pathogen Informatics"/>
        </authorList>
    </citation>
    <scope>NUCLEOTIDE SEQUENCE [LARGE SCALE GENOMIC DNA]</scope>
    <source>
        <strain evidence="2 3">2789STDY5608860</strain>
    </source>
</reference>
<feature type="transmembrane region" description="Helical" evidence="1">
    <location>
        <begin position="154"/>
        <end position="172"/>
    </location>
</feature>
<accession>A0A174B5Y4</accession>
<keyword evidence="1" id="KW-1133">Transmembrane helix</keyword>
<keyword evidence="1" id="KW-0812">Transmembrane</keyword>
<feature type="transmembrane region" description="Helical" evidence="1">
    <location>
        <begin position="12"/>
        <end position="32"/>
    </location>
</feature>